<evidence type="ECO:0000313" key="3">
    <source>
        <dbReference type="Proteomes" id="UP001281410"/>
    </source>
</evidence>
<evidence type="ECO:0000313" key="2">
    <source>
        <dbReference type="EMBL" id="KAK3224167.1"/>
    </source>
</evidence>
<organism evidence="2 3">
    <name type="scientific">Dipteronia sinensis</name>
    <dbReference type="NCBI Taxonomy" id="43782"/>
    <lineage>
        <taxon>Eukaryota</taxon>
        <taxon>Viridiplantae</taxon>
        <taxon>Streptophyta</taxon>
        <taxon>Embryophyta</taxon>
        <taxon>Tracheophyta</taxon>
        <taxon>Spermatophyta</taxon>
        <taxon>Magnoliopsida</taxon>
        <taxon>eudicotyledons</taxon>
        <taxon>Gunneridae</taxon>
        <taxon>Pentapetalae</taxon>
        <taxon>rosids</taxon>
        <taxon>malvids</taxon>
        <taxon>Sapindales</taxon>
        <taxon>Sapindaceae</taxon>
        <taxon>Hippocastanoideae</taxon>
        <taxon>Acereae</taxon>
        <taxon>Dipteronia</taxon>
    </lineage>
</organism>
<sequence length="153" mass="17327">MMDYTTLKGVLDGVVSENQSAFIHGRRITDNTIVGFECLHRLKRRKQKFGSMVIKLDMFKAYDRVEWCFLEKMLIKSGFLEKWVKLIMNCVSLVSYSFKLNGDICGNIVPSIGLRHGDPLYPYLFLLYAEGLSCLIGEAQSRGKLPGFICSSG</sequence>
<dbReference type="EMBL" id="JANJYJ010000003">
    <property type="protein sequence ID" value="KAK3224167.1"/>
    <property type="molecule type" value="Genomic_DNA"/>
</dbReference>
<dbReference type="Pfam" id="PF00078">
    <property type="entry name" value="RVT_1"/>
    <property type="match status" value="1"/>
</dbReference>
<accession>A0AAE0EDT3</accession>
<dbReference type="PANTHER" id="PTHR46890">
    <property type="entry name" value="NON-LTR RETROLELEMENT REVERSE TRANSCRIPTASE-LIKE PROTEIN-RELATED"/>
    <property type="match status" value="1"/>
</dbReference>
<dbReference type="PANTHER" id="PTHR46890:SF48">
    <property type="entry name" value="RNA-DIRECTED DNA POLYMERASE"/>
    <property type="match status" value="1"/>
</dbReference>
<gene>
    <name evidence="2" type="ORF">Dsin_011192</name>
</gene>
<dbReference type="Proteomes" id="UP001281410">
    <property type="component" value="Unassembled WGS sequence"/>
</dbReference>
<dbReference type="AlphaFoldDB" id="A0AAE0EDT3"/>
<dbReference type="InterPro" id="IPR052343">
    <property type="entry name" value="Retrotransposon-Effector_Assoc"/>
</dbReference>
<evidence type="ECO:0000259" key="1">
    <source>
        <dbReference type="Pfam" id="PF00078"/>
    </source>
</evidence>
<keyword evidence="3" id="KW-1185">Reference proteome</keyword>
<name>A0AAE0EDT3_9ROSI</name>
<protein>
    <recommendedName>
        <fullName evidence="1">Reverse transcriptase domain-containing protein</fullName>
    </recommendedName>
</protein>
<reference evidence="2" key="1">
    <citation type="journal article" date="2023" name="Plant J.">
        <title>Genome sequences and population genomics provide insights into the demographic history, inbreeding, and mutation load of two 'living fossil' tree species of Dipteronia.</title>
        <authorList>
            <person name="Feng Y."/>
            <person name="Comes H.P."/>
            <person name="Chen J."/>
            <person name="Zhu S."/>
            <person name="Lu R."/>
            <person name="Zhang X."/>
            <person name="Li P."/>
            <person name="Qiu J."/>
            <person name="Olsen K.M."/>
            <person name="Qiu Y."/>
        </authorList>
    </citation>
    <scope>NUCLEOTIDE SEQUENCE</scope>
    <source>
        <strain evidence="2">NBL</strain>
    </source>
</reference>
<comment type="caution">
    <text evidence="2">The sequence shown here is derived from an EMBL/GenBank/DDBJ whole genome shotgun (WGS) entry which is preliminary data.</text>
</comment>
<proteinExistence type="predicted"/>
<feature type="domain" description="Reverse transcriptase" evidence="1">
    <location>
        <begin position="13"/>
        <end position="136"/>
    </location>
</feature>
<dbReference type="InterPro" id="IPR000477">
    <property type="entry name" value="RT_dom"/>
</dbReference>